<keyword evidence="3" id="KW-1185">Reference proteome</keyword>
<protein>
    <submittedName>
        <fullName evidence="2">Uncharacterized protein</fullName>
    </submittedName>
</protein>
<organism evidence="2 3">
    <name type="scientific">Papilio xuthus</name>
    <name type="common">Asian swallowtail butterfly</name>
    <dbReference type="NCBI Taxonomy" id="66420"/>
    <lineage>
        <taxon>Eukaryota</taxon>
        <taxon>Metazoa</taxon>
        <taxon>Ecdysozoa</taxon>
        <taxon>Arthropoda</taxon>
        <taxon>Hexapoda</taxon>
        <taxon>Insecta</taxon>
        <taxon>Pterygota</taxon>
        <taxon>Neoptera</taxon>
        <taxon>Endopterygota</taxon>
        <taxon>Lepidoptera</taxon>
        <taxon>Glossata</taxon>
        <taxon>Ditrysia</taxon>
        <taxon>Papilionoidea</taxon>
        <taxon>Papilionidae</taxon>
        <taxon>Papilioninae</taxon>
        <taxon>Papilio</taxon>
    </lineage>
</organism>
<gene>
    <name evidence="2" type="ORF">RR46_03681</name>
</gene>
<name>A0A194Q0K8_PAPXU</name>
<evidence type="ECO:0000313" key="2">
    <source>
        <dbReference type="EMBL" id="KPI98529.1"/>
    </source>
</evidence>
<reference evidence="2 3" key="1">
    <citation type="journal article" date="2015" name="Nat. Commun.">
        <title>Outbred genome sequencing and CRISPR/Cas9 gene editing in butterflies.</title>
        <authorList>
            <person name="Li X."/>
            <person name="Fan D."/>
            <person name="Zhang W."/>
            <person name="Liu G."/>
            <person name="Zhang L."/>
            <person name="Zhao L."/>
            <person name="Fang X."/>
            <person name="Chen L."/>
            <person name="Dong Y."/>
            <person name="Chen Y."/>
            <person name="Ding Y."/>
            <person name="Zhao R."/>
            <person name="Feng M."/>
            <person name="Zhu Y."/>
            <person name="Feng Y."/>
            <person name="Jiang X."/>
            <person name="Zhu D."/>
            <person name="Xiang H."/>
            <person name="Feng X."/>
            <person name="Li S."/>
            <person name="Wang J."/>
            <person name="Zhang G."/>
            <person name="Kronforst M.R."/>
            <person name="Wang W."/>
        </authorList>
    </citation>
    <scope>NUCLEOTIDE SEQUENCE [LARGE SCALE GENOMIC DNA]</scope>
    <source>
        <strain evidence="2">Ya'a_city_454_Px</strain>
        <tissue evidence="2">Whole body</tissue>
    </source>
</reference>
<accession>A0A194Q0K8</accession>
<dbReference type="Proteomes" id="UP000053268">
    <property type="component" value="Unassembled WGS sequence"/>
</dbReference>
<sequence length="59" mass="6529">MTGLRAASIARGRRKTRNRIIEQSSKNKEVAAAQRAVTIAAALQLQTPRCIGLLRLHFD</sequence>
<dbReference type="EMBL" id="KQ459584">
    <property type="protein sequence ID" value="KPI98529.1"/>
    <property type="molecule type" value="Genomic_DNA"/>
</dbReference>
<evidence type="ECO:0000256" key="1">
    <source>
        <dbReference type="SAM" id="MobiDB-lite"/>
    </source>
</evidence>
<feature type="region of interest" description="Disordered" evidence="1">
    <location>
        <begin position="1"/>
        <end position="25"/>
    </location>
</feature>
<dbReference type="AlphaFoldDB" id="A0A194Q0K8"/>
<proteinExistence type="predicted"/>
<evidence type="ECO:0000313" key="3">
    <source>
        <dbReference type="Proteomes" id="UP000053268"/>
    </source>
</evidence>